<evidence type="ECO:0000313" key="2">
    <source>
        <dbReference type="EMBL" id="KAK9930182.1"/>
    </source>
</evidence>
<dbReference type="GO" id="GO:0032040">
    <property type="term" value="C:small-subunit processome"/>
    <property type="evidence" value="ECO:0007669"/>
    <property type="project" value="TreeGrafter"/>
</dbReference>
<reference evidence="2 3" key="1">
    <citation type="journal article" date="2023" name="G3 (Bethesda)">
        <title>A chromosome-length genome assembly and annotation of blackberry (Rubus argutus, cv. 'Hillquist').</title>
        <authorList>
            <person name="Bruna T."/>
            <person name="Aryal R."/>
            <person name="Dudchenko O."/>
            <person name="Sargent D.J."/>
            <person name="Mead D."/>
            <person name="Buti M."/>
            <person name="Cavallini A."/>
            <person name="Hytonen T."/>
            <person name="Andres J."/>
            <person name="Pham M."/>
            <person name="Weisz D."/>
            <person name="Mascagni F."/>
            <person name="Usai G."/>
            <person name="Natali L."/>
            <person name="Bassil N."/>
            <person name="Fernandez G.E."/>
            <person name="Lomsadze A."/>
            <person name="Armour M."/>
            <person name="Olukolu B."/>
            <person name="Poorten T."/>
            <person name="Britton C."/>
            <person name="Davik J."/>
            <person name="Ashrafi H."/>
            <person name="Aiden E.L."/>
            <person name="Borodovsky M."/>
            <person name="Worthington M."/>
        </authorList>
    </citation>
    <scope>NUCLEOTIDE SEQUENCE [LARGE SCALE GENOMIC DNA]</scope>
    <source>
        <strain evidence="2">PI 553951</strain>
    </source>
</reference>
<dbReference type="Pfam" id="PF04000">
    <property type="entry name" value="Sas10_Utp3"/>
    <property type="match status" value="1"/>
</dbReference>
<comment type="caution">
    <text evidence="2">The sequence shown here is derived from an EMBL/GenBank/DDBJ whole genome shotgun (WGS) entry which is preliminary data.</text>
</comment>
<sequence>MEGTSNSNGSQEDIVNKEAPELEAVLKEMKEGLDIVDIKVRALTAKVKENHYPTSQGFHYLEAKNLLLLHYCLSLVYYLLRKAEGFSINGHPIVQSLVETRLFLEKIRPIDKKLHYQIEKLTKVTASTTENIQQSEKESQSNKTADLLSYRPNPEMIPRRTDMTSEDRDTYKPPKIAPTSMEKDKSSRFERNAFRKEENTLRQAKQSRYVRDMVDDFEGRPEEIVENYGAESIELERFKAKLNERARQEEELFTRAPITKEEKKKAKHLLKSRDGLHSLTENFFEETKTLSLEDGNDEMASFSSARGGRSGRSGRSGRGGMRSHKKRKVDAGKPGSLHIIHRNCRSRRLRRPSSFPMLLGLQQLFHEQPVFLNRSESNAEKLFLQFGISKVSGVPHTLLISYDFSFPACSCTVIFGTTT</sequence>
<evidence type="ECO:0000256" key="1">
    <source>
        <dbReference type="SAM" id="MobiDB-lite"/>
    </source>
</evidence>
<keyword evidence="3" id="KW-1185">Reference proteome</keyword>
<dbReference type="GO" id="GO:0000462">
    <property type="term" value="P:maturation of SSU-rRNA from tricistronic rRNA transcript (SSU-rRNA, 5.8S rRNA, LSU-rRNA)"/>
    <property type="evidence" value="ECO:0007669"/>
    <property type="project" value="TreeGrafter"/>
</dbReference>
<protein>
    <recommendedName>
        <fullName evidence="4">Neuroguidin</fullName>
    </recommendedName>
</protein>
<dbReference type="Proteomes" id="UP001457282">
    <property type="component" value="Unassembled WGS sequence"/>
</dbReference>
<dbReference type="PANTHER" id="PTHR13237">
    <property type="entry name" value="SOMETHING ABOUT SILENCING PROTEIN 10-RELATED"/>
    <property type="match status" value="1"/>
</dbReference>
<dbReference type="EMBL" id="JBEDUW010000005">
    <property type="protein sequence ID" value="KAK9930182.1"/>
    <property type="molecule type" value="Genomic_DNA"/>
</dbReference>
<accession>A0AAW1X3B5</accession>
<feature type="compositionally biased region" description="Gly residues" evidence="1">
    <location>
        <begin position="308"/>
        <end position="320"/>
    </location>
</feature>
<name>A0AAW1X3B5_RUBAR</name>
<feature type="region of interest" description="Disordered" evidence="1">
    <location>
        <begin position="128"/>
        <end position="188"/>
    </location>
</feature>
<evidence type="ECO:0008006" key="4">
    <source>
        <dbReference type="Google" id="ProtNLM"/>
    </source>
</evidence>
<evidence type="ECO:0000313" key="3">
    <source>
        <dbReference type="Proteomes" id="UP001457282"/>
    </source>
</evidence>
<gene>
    <name evidence="2" type="ORF">M0R45_027231</name>
</gene>
<organism evidence="2 3">
    <name type="scientific">Rubus argutus</name>
    <name type="common">Southern blackberry</name>
    <dbReference type="NCBI Taxonomy" id="59490"/>
    <lineage>
        <taxon>Eukaryota</taxon>
        <taxon>Viridiplantae</taxon>
        <taxon>Streptophyta</taxon>
        <taxon>Embryophyta</taxon>
        <taxon>Tracheophyta</taxon>
        <taxon>Spermatophyta</taxon>
        <taxon>Magnoliopsida</taxon>
        <taxon>eudicotyledons</taxon>
        <taxon>Gunneridae</taxon>
        <taxon>Pentapetalae</taxon>
        <taxon>rosids</taxon>
        <taxon>fabids</taxon>
        <taxon>Rosales</taxon>
        <taxon>Rosaceae</taxon>
        <taxon>Rosoideae</taxon>
        <taxon>Rosoideae incertae sedis</taxon>
        <taxon>Rubus</taxon>
    </lineage>
</organism>
<dbReference type="AlphaFoldDB" id="A0AAW1X3B5"/>
<dbReference type="PANTHER" id="PTHR13237:SF9">
    <property type="entry name" value="NEUROGUIDIN"/>
    <property type="match status" value="1"/>
</dbReference>
<dbReference type="InterPro" id="IPR007146">
    <property type="entry name" value="Sas10/Utp3/C1D"/>
</dbReference>
<proteinExistence type="predicted"/>
<feature type="compositionally biased region" description="Basic and acidic residues" evidence="1">
    <location>
        <begin position="157"/>
        <end position="172"/>
    </location>
</feature>
<feature type="region of interest" description="Disordered" evidence="1">
    <location>
        <begin position="295"/>
        <end position="334"/>
    </location>
</feature>